<dbReference type="InterPro" id="IPR015917">
    <property type="entry name" value="Pept_C14A"/>
</dbReference>
<dbReference type="InterPro" id="IPR004020">
    <property type="entry name" value="DAPIN"/>
</dbReference>
<feature type="domain" description="Pyrin" evidence="5">
    <location>
        <begin position="1"/>
        <end position="60"/>
    </location>
</feature>
<dbReference type="STRING" id="48699.ENSPLAP00000010757"/>
<feature type="domain" description="Caspase family p20" evidence="4">
    <location>
        <begin position="138"/>
        <end position="267"/>
    </location>
</feature>
<dbReference type="PANTHER" id="PTHR47901:SF3">
    <property type="entry name" value="CASPASE-1"/>
    <property type="match status" value="1"/>
</dbReference>
<dbReference type="InterPro" id="IPR002398">
    <property type="entry name" value="Pept_C14"/>
</dbReference>
<dbReference type="PROSITE" id="PS50207">
    <property type="entry name" value="CASPASE_P10"/>
    <property type="match status" value="1"/>
</dbReference>
<dbReference type="AlphaFoldDB" id="A0A3B3UDT3"/>
<dbReference type="SMART" id="SM00115">
    <property type="entry name" value="CASc"/>
    <property type="match status" value="1"/>
</dbReference>
<dbReference type="GeneTree" id="ENSGT00940000162428"/>
<evidence type="ECO:0000313" key="6">
    <source>
        <dbReference type="Ensembl" id="ENSPLAP00000010757.1"/>
    </source>
</evidence>
<feature type="domain" description="Caspase family p10" evidence="3">
    <location>
        <begin position="285"/>
        <end position="370"/>
    </location>
</feature>
<name>A0A3B3UDT3_9TELE</name>
<dbReference type="GO" id="GO:0050727">
    <property type="term" value="P:regulation of inflammatory response"/>
    <property type="evidence" value="ECO:0007669"/>
    <property type="project" value="TreeGrafter"/>
</dbReference>
<dbReference type="Pfam" id="PF00656">
    <property type="entry name" value="Peptidase_C14"/>
    <property type="match status" value="1"/>
</dbReference>
<protein>
    <submittedName>
        <fullName evidence="6">Caspase-4-like</fullName>
    </submittedName>
</protein>
<comment type="similarity">
    <text evidence="1 2">Belongs to the peptidase C14A family.</text>
</comment>
<dbReference type="GO" id="GO:0072559">
    <property type="term" value="C:NLRP3 inflammasome complex"/>
    <property type="evidence" value="ECO:0007669"/>
    <property type="project" value="TreeGrafter"/>
</dbReference>
<dbReference type="InterPro" id="IPR011600">
    <property type="entry name" value="Pept_C14_caspase"/>
</dbReference>
<dbReference type="InterPro" id="IPR002138">
    <property type="entry name" value="Pept_C14_p10"/>
</dbReference>
<dbReference type="PRINTS" id="PR00376">
    <property type="entry name" value="IL1BCENZYME"/>
</dbReference>
<dbReference type="InterPro" id="IPR011029">
    <property type="entry name" value="DEATH-like_dom_sf"/>
</dbReference>
<dbReference type="Ensembl" id="ENSPLAT00000017925.1">
    <property type="protein sequence ID" value="ENSPLAP00000010757.1"/>
    <property type="gene ID" value="ENSPLAG00000013789.1"/>
</dbReference>
<reference evidence="6" key="1">
    <citation type="submission" date="2025-08" db="UniProtKB">
        <authorList>
            <consortium name="Ensembl"/>
        </authorList>
    </citation>
    <scope>IDENTIFICATION</scope>
</reference>
<dbReference type="Proteomes" id="UP000261500">
    <property type="component" value="Unplaced"/>
</dbReference>
<evidence type="ECO:0000259" key="5">
    <source>
        <dbReference type="PROSITE" id="PS50824"/>
    </source>
</evidence>
<evidence type="ECO:0000256" key="2">
    <source>
        <dbReference type="RuleBase" id="RU003971"/>
    </source>
</evidence>
<dbReference type="Gene3D" id="1.10.533.10">
    <property type="entry name" value="Death Domain, Fas"/>
    <property type="match status" value="1"/>
</dbReference>
<dbReference type="InterPro" id="IPR033139">
    <property type="entry name" value="Caspase_cys_AS"/>
</dbReference>
<evidence type="ECO:0000313" key="7">
    <source>
        <dbReference type="Proteomes" id="UP000261500"/>
    </source>
</evidence>
<dbReference type="Gene3D" id="3.40.50.1460">
    <property type="match status" value="1"/>
</dbReference>
<dbReference type="SMART" id="SM01289">
    <property type="entry name" value="PYRIN"/>
    <property type="match status" value="1"/>
</dbReference>
<dbReference type="GO" id="GO:0072557">
    <property type="term" value="C:IPAF inflammasome complex"/>
    <property type="evidence" value="ECO:0007669"/>
    <property type="project" value="TreeGrafter"/>
</dbReference>
<dbReference type="PROSITE" id="PS50208">
    <property type="entry name" value="CASPASE_P20"/>
    <property type="match status" value="1"/>
</dbReference>
<dbReference type="PROSITE" id="PS01122">
    <property type="entry name" value="CASPASE_CYS"/>
    <property type="match status" value="1"/>
</dbReference>
<sequence>MAPKKPTKVLEDILENLSERNFKKFCSGLVGRDKRVKKNQVENKDFLEVAEVMIEKYADEALKVAEELLRDIDCQQAANDLGKNSHIIWIHLSFLLQGSSGELKYFYFQLFLFDQQLILFLFSPCVCQVYCVTEDNYRNRVALLITNIKFSDEKLDRHGAEKDEENMEKLLQSLGYEVVKCQNLTGKGIDDALKGFAKHPKLKQTDSVFVVIMSHGKLGKILGADWREDNPDEFAVDKIYRCLNSNGCQALINKPKVVILQACRGGDVDLTGRPAPPPEDHVPELDKSAHVEKDFIALLASTPDNKAYRETQNGSILIQNIVKVFTPESYQKHIIDLFTKDLVSKCGDDQQKQMPVIDRMTLNKKFYLYPGLLDSSH</sequence>
<keyword evidence="7" id="KW-1185">Reference proteome</keyword>
<dbReference type="GO" id="GO:0004197">
    <property type="term" value="F:cysteine-type endopeptidase activity"/>
    <property type="evidence" value="ECO:0007669"/>
    <property type="project" value="InterPro"/>
</dbReference>
<evidence type="ECO:0000256" key="1">
    <source>
        <dbReference type="ARBA" id="ARBA00010134"/>
    </source>
</evidence>
<organism evidence="6 7">
    <name type="scientific">Poecilia latipinna</name>
    <name type="common">sailfin molly</name>
    <dbReference type="NCBI Taxonomy" id="48699"/>
    <lineage>
        <taxon>Eukaryota</taxon>
        <taxon>Metazoa</taxon>
        <taxon>Chordata</taxon>
        <taxon>Craniata</taxon>
        <taxon>Vertebrata</taxon>
        <taxon>Euteleostomi</taxon>
        <taxon>Actinopterygii</taxon>
        <taxon>Neopterygii</taxon>
        <taxon>Teleostei</taxon>
        <taxon>Neoteleostei</taxon>
        <taxon>Acanthomorphata</taxon>
        <taxon>Ovalentaria</taxon>
        <taxon>Atherinomorphae</taxon>
        <taxon>Cyprinodontiformes</taxon>
        <taxon>Poeciliidae</taxon>
        <taxon>Poeciliinae</taxon>
        <taxon>Poecilia</taxon>
    </lineage>
</organism>
<dbReference type="GO" id="GO:0097169">
    <property type="term" value="C:AIM2 inflammasome complex"/>
    <property type="evidence" value="ECO:0007669"/>
    <property type="project" value="TreeGrafter"/>
</dbReference>
<dbReference type="PANTHER" id="PTHR47901">
    <property type="entry name" value="CASPASE RECRUITMENT DOMAIN-CONTAINING PROTEIN 18"/>
    <property type="match status" value="1"/>
</dbReference>
<proteinExistence type="inferred from homology"/>
<dbReference type="InterPro" id="IPR001309">
    <property type="entry name" value="Pept_C14_p20"/>
</dbReference>
<dbReference type="InterPro" id="IPR029030">
    <property type="entry name" value="Caspase-like_dom_sf"/>
</dbReference>
<evidence type="ECO:0000259" key="3">
    <source>
        <dbReference type="PROSITE" id="PS50207"/>
    </source>
</evidence>
<dbReference type="GO" id="GO:0006508">
    <property type="term" value="P:proteolysis"/>
    <property type="evidence" value="ECO:0007669"/>
    <property type="project" value="InterPro"/>
</dbReference>
<reference evidence="6" key="2">
    <citation type="submission" date="2025-09" db="UniProtKB">
        <authorList>
            <consortium name="Ensembl"/>
        </authorList>
    </citation>
    <scope>IDENTIFICATION</scope>
</reference>
<dbReference type="Pfam" id="PF02758">
    <property type="entry name" value="PYRIN"/>
    <property type="match status" value="1"/>
</dbReference>
<dbReference type="PROSITE" id="PS50824">
    <property type="entry name" value="DAPIN"/>
    <property type="match status" value="1"/>
</dbReference>
<dbReference type="SUPFAM" id="SSF47986">
    <property type="entry name" value="DEATH domain"/>
    <property type="match status" value="1"/>
</dbReference>
<dbReference type="SUPFAM" id="SSF52129">
    <property type="entry name" value="Caspase-like"/>
    <property type="match status" value="1"/>
</dbReference>
<accession>A0A3B3UDT3</accession>
<evidence type="ECO:0000259" key="4">
    <source>
        <dbReference type="PROSITE" id="PS50208"/>
    </source>
</evidence>